<dbReference type="Proteomes" id="UP000646776">
    <property type="component" value="Unassembled WGS sequence"/>
</dbReference>
<accession>A0A918HD05</accession>
<evidence type="ECO:0000313" key="2">
    <source>
        <dbReference type="Proteomes" id="UP000646776"/>
    </source>
</evidence>
<name>A0A918HD05_9ACTN</name>
<protein>
    <submittedName>
        <fullName evidence="1">Uncharacterized protein</fullName>
    </submittedName>
</protein>
<reference evidence="1" key="1">
    <citation type="journal article" date="2014" name="Int. J. Syst. Evol. Microbiol.">
        <title>Complete genome sequence of Corynebacterium casei LMG S-19264T (=DSM 44701T), isolated from a smear-ripened cheese.</title>
        <authorList>
            <consortium name="US DOE Joint Genome Institute (JGI-PGF)"/>
            <person name="Walter F."/>
            <person name="Albersmeier A."/>
            <person name="Kalinowski J."/>
            <person name="Ruckert C."/>
        </authorList>
    </citation>
    <scope>NUCLEOTIDE SEQUENCE</scope>
    <source>
        <strain evidence="1">JCM 4125</strain>
    </source>
</reference>
<evidence type="ECO:0000313" key="1">
    <source>
        <dbReference type="EMBL" id="GGT52685.1"/>
    </source>
</evidence>
<gene>
    <name evidence="1" type="ORF">GCM10010226_32080</name>
</gene>
<dbReference type="EMBL" id="BMSA01000008">
    <property type="protein sequence ID" value="GGT52685.1"/>
    <property type="molecule type" value="Genomic_DNA"/>
</dbReference>
<proteinExistence type="predicted"/>
<keyword evidence="2" id="KW-1185">Reference proteome</keyword>
<reference evidence="1" key="2">
    <citation type="submission" date="2020-09" db="EMBL/GenBank/DDBJ databases">
        <authorList>
            <person name="Sun Q."/>
            <person name="Ohkuma M."/>
        </authorList>
    </citation>
    <scope>NUCLEOTIDE SEQUENCE</scope>
    <source>
        <strain evidence="1">JCM 4125</strain>
    </source>
</reference>
<comment type="caution">
    <text evidence="1">The sequence shown here is derived from an EMBL/GenBank/DDBJ whole genome shotgun (WGS) entry which is preliminary data.</text>
</comment>
<sequence>MFSCPVGLLRRVRRAQGAAQVLAAVAYEGSAVDTRSAADAVERLTATEQETARLAAIHQAEFDAMAERLLALQAELSDYIDR</sequence>
<dbReference type="AlphaFoldDB" id="A0A918HD05"/>
<organism evidence="1 2">
    <name type="scientific">Streptomyces phaeofaciens</name>
    <dbReference type="NCBI Taxonomy" id="68254"/>
    <lineage>
        <taxon>Bacteria</taxon>
        <taxon>Bacillati</taxon>
        <taxon>Actinomycetota</taxon>
        <taxon>Actinomycetes</taxon>
        <taxon>Kitasatosporales</taxon>
        <taxon>Streptomycetaceae</taxon>
        <taxon>Streptomyces</taxon>
    </lineage>
</organism>